<name>E8WYL5_GRATM</name>
<proteinExistence type="inferred from homology"/>
<dbReference type="PaxDb" id="1198114-AciX9_0541"/>
<dbReference type="HOGENOM" id="CLU_054549_1_1_0"/>
<accession>E8WYL5</accession>
<dbReference type="EMBL" id="CP002480">
    <property type="protein sequence ID" value="ADW67613.1"/>
    <property type="molecule type" value="Genomic_DNA"/>
</dbReference>
<dbReference type="PANTHER" id="PTHR47505">
    <property type="entry name" value="DNA UTILIZATION PROTEIN YHGH"/>
    <property type="match status" value="1"/>
</dbReference>
<keyword evidence="3" id="KW-0328">Glycosyltransferase</keyword>
<dbReference type="AlphaFoldDB" id="E8WYL5"/>
<protein>
    <submittedName>
        <fullName evidence="3">Phosphoribosyltransferase</fullName>
    </submittedName>
</protein>
<reference evidence="4" key="1">
    <citation type="submission" date="2011-01" db="EMBL/GenBank/DDBJ databases">
        <title>Complete sequence of chromosome of Acidobacterium sp. MP5ACTX9.</title>
        <authorList>
            <consortium name="US DOE Joint Genome Institute"/>
            <person name="Lucas S."/>
            <person name="Copeland A."/>
            <person name="Lapidus A."/>
            <person name="Cheng J.-F."/>
            <person name="Goodwin L."/>
            <person name="Pitluck S."/>
            <person name="Teshima H."/>
            <person name="Detter J.C."/>
            <person name="Han C."/>
            <person name="Tapia R."/>
            <person name="Land M."/>
            <person name="Hauser L."/>
            <person name="Kyrpides N."/>
            <person name="Ivanova N."/>
            <person name="Ovchinnikova G."/>
            <person name="Pagani I."/>
            <person name="Rawat S.R."/>
            <person name="Mannisto M."/>
            <person name="Haggblom M.M."/>
            <person name="Woyke T."/>
        </authorList>
    </citation>
    <scope>NUCLEOTIDE SEQUENCE [LARGE SCALE GENOMIC DNA]</scope>
    <source>
        <strain evidence="4">MP5ACTX9</strain>
    </source>
</reference>
<evidence type="ECO:0000313" key="3">
    <source>
        <dbReference type="EMBL" id="ADW67613.1"/>
    </source>
</evidence>
<sequence length="239" mass="26180">MECGRCGDALDLDLDMEDARFSGMLKEGLLCRECRLAPPDFTRAVAYGVYSEELRELIHLFKYEEVTGAARLLGGGLSEAVLSLEGKMADHALVVAVPLFVRSQRRRGYNQSRLLADAVLKELRGKKLKAAHGVLVRRKSTESQFALSRKARRRNLRGAFEVRGDVANKEVLLIDDILTTGATARECARVLVKAGASKVWVATVARAQSERITAQQRNPGAYVAGWDLKPGPTHSFGGA</sequence>
<dbReference type="InterPro" id="IPR051910">
    <property type="entry name" value="ComF/GntX_DNA_util-trans"/>
</dbReference>
<dbReference type="InterPro" id="IPR029057">
    <property type="entry name" value="PRTase-like"/>
</dbReference>
<dbReference type="PANTHER" id="PTHR47505:SF1">
    <property type="entry name" value="DNA UTILIZATION PROTEIN YHGH"/>
    <property type="match status" value="1"/>
</dbReference>
<dbReference type="eggNOG" id="COG1040">
    <property type="taxonomic scope" value="Bacteria"/>
</dbReference>
<dbReference type="InterPro" id="IPR000836">
    <property type="entry name" value="PRTase_dom"/>
</dbReference>
<keyword evidence="3" id="KW-0808">Transferase</keyword>
<dbReference type="CDD" id="cd06223">
    <property type="entry name" value="PRTases_typeI"/>
    <property type="match status" value="1"/>
</dbReference>
<dbReference type="Gene3D" id="3.40.50.2020">
    <property type="match status" value="1"/>
</dbReference>
<dbReference type="KEGG" id="acm:AciX9_0541"/>
<evidence type="ECO:0000313" key="4">
    <source>
        <dbReference type="Proteomes" id="UP000000343"/>
    </source>
</evidence>
<comment type="similarity">
    <text evidence="1">Belongs to the ComF/GntX family.</text>
</comment>
<dbReference type="SUPFAM" id="SSF53271">
    <property type="entry name" value="PRTase-like"/>
    <property type="match status" value="1"/>
</dbReference>
<dbReference type="Proteomes" id="UP000000343">
    <property type="component" value="Chromosome"/>
</dbReference>
<organism evidence="4">
    <name type="scientific">Granulicella tundricola (strain ATCC BAA-1859 / DSM 23138 / MP5ACTX9)</name>
    <dbReference type="NCBI Taxonomy" id="1198114"/>
    <lineage>
        <taxon>Bacteria</taxon>
        <taxon>Pseudomonadati</taxon>
        <taxon>Acidobacteriota</taxon>
        <taxon>Terriglobia</taxon>
        <taxon>Terriglobales</taxon>
        <taxon>Acidobacteriaceae</taxon>
        <taxon>Granulicella</taxon>
    </lineage>
</organism>
<keyword evidence="4" id="KW-1185">Reference proteome</keyword>
<dbReference type="OrthoDB" id="9779910at2"/>
<evidence type="ECO:0000256" key="1">
    <source>
        <dbReference type="ARBA" id="ARBA00008007"/>
    </source>
</evidence>
<dbReference type="GO" id="GO:0016757">
    <property type="term" value="F:glycosyltransferase activity"/>
    <property type="evidence" value="ECO:0007669"/>
    <property type="project" value="UniProtKB-KW"/>
</dbReference>
<dbReference type="STRING" id="1198114.AciX9_0541"/>
<gene>
    <name evidence="3" type="ordered locus">AciX9_0541</name>
</gene>
<evidence type="ECO:0000259" key="2">
    <source>
        <dbReference type="Pfam" id="PF00156"/>
    </source>
</evidence>
<dbReference type="RefSeq" id="WP_013578941.1">
    <property type="nucleotide sequence ID" value="NC_015064.1"/>
</dbReference>
<feature type="domain" description="Phosphoribosyltransferase" evidence="2">
    <location>
        <begin position="114"/>
        <end position="211"/>
    </location>
</feature>
<dbReference type="Pfam" id="PF00156">
    <property type="entry name" value="Pribosyltran"/>
    <property type="match status" value="1"/>
</dbReference>